<comment type="caution">
    <text evidence="2">The sequence shown here is derived from an EMBL/GenBank/DDBJ whole genome shotgun (WGS) entry which is preliminary data.</text>
</comment>
<proteinExistence type="predicted"/>
<dbReference type="EMBL" id="AMZH03026076">
    <property type="protein sequence ID" value="RRT34791.1"/>
    <property type="molecule type" value="Genomic_DNA"/>
</dbReference>
<evidence type="ECO:0000313" key="2">
    <source>
        <dbReference type="EMBL" id="RRT34791.1"/>
    </source>
</evidence>
<name>A0A426X5N0_ENSVE</name>
<feature type="compositionally biased region" description="Low complexity" evidence="1">
    <location>
        <begin position="24"/>
        <end position="33"/>
    </location>
</feature>
<gene>
    <name evidence="2" type="ORF">B296_00056411</name>
</gene>
<protein>
    <submittedName>
        <fullName evidence="2">Uncharacterized protein</fullName>
    </submittedName>
</protein>
<evidence type="ECO:0000313" key="3">
    <source>
        <dbReference type="Proteomes" id="UP000287651"/>
    </source>
</evidence>
<sequence>MGGLGQVVSPRYQDSRSSPPPPGASNSPPGAAPVEALPHGRRMQPAISFFRPLGMWSGPHSRAALVSPLTTYVYRSIPSTLHLHRPPVSNECHLSSDQRDLATRVATEATGAPQQ</sequence>
<dbReference type="AlphaFoldDB" id="A0A426X5N0"/>
<dbReference type="Proteomes" id="UP000287651">
    <property type="component" value="Unassembled WGS sequence"/>
</dbReference>
<accession>A0A426X5N0</accession>
<evidence type="ECO:0000256" key="1">
    <source>
        <dbReference type="SAM" id="MobiDB-lite"/>
    </source>
</evidence>
<feature type="region of interest" description="Disordered" evidence="1">
    <location>
        <begin position="1"/>
        <end position="40"/>
    </location>
</feature>
<reference evidence="2 3" key="1">
    <citation type="journal article" date="2014" name="Agronomy (Basel)">
        <title>A Draft Genome Sequence for Ensete ventricosum, the Drought-Tolerant Tree Against Hunger.</title>
        <authorList>
            <person name="Harrison J."/>
            <person name="Moore K.A."/>
            <person name="Paszkiewicz K."/>
            <person name="Jones T."/>
            <person name="Grant M."/>
            <person name="Ambacheew D."/>
            <person name="Muzemil S."/>
            <person name="Studholme D.J."/>
        </authorList>
    </citation>
    <scope>NUCLEOTIDE SEQUENCE [LARGE SCALE GENOMIC DNA]</scope>
</reference>
<organism evidence="2 3">
    <name type="scientific">Ensete ventricosum</name>
    <name type="common">Abyssinian banana</name>
    <name type="synonym">Musa ensete</name>
    <dbReference type="NCBI Taxonomy" id="4639"/>
    <lineage>
        <taxon>Eukaryota</taxon>
        <taxon>Viridiplantae</taxon>
        <taxon>Streptophyta</taxon>
        <taxon>Embryophyta</taxon>
        <taxon>Tracheophyta</taxon>
        <taxon>Spermatophyta</taxon>
        <taxon>Magnoliopsida</taxon>
        <taxon>Liliopsida</taxon>
        <taxon>Zingiberales</taxon>
        <taxon>Musaceae</taxon>
        <taxon>Ensete</taxon>
    </lineage>
</organism>